<protein>
    <submittedName>
        <fullName evidence="2">Uncharacterized protein</fullName>
    </submittedName>
</protein>
<dbReference type="AlphaFoldDB" id="A0A1B8GGH2"/>
<feature type="chain" id="PRO_5008608553" evidence="1">
    <location>
        <begin position="20"/>
        <end position="127"/>
    </location>
</feature>
<evidence type="ECO:0000313" key="3">
    <source>
        <dbReference type="Proteomes" id="UP000091956"/>
    </source>
</evidence>
<keyword evidence="1" id="KW-0732">Signal</keyword>
<dbReference type="EMBL" id="KV460239">
    <property type="protein sequence ID" value="OBT94937.1"/>
    <property type="molecule type" value="Genomic_DNA"/>
</dbReference>
<reference evidence="2 3" key="1">
    <citation type="submission" date="2016-03" db="EMBL/GenBank/DDBJ databases">
        <title>Comparative genomics of Pseudogymnoascus destructans, the fungus causing white-nose syndrome of bats.</title>
        <authorList>
            <person name="Palmer J.M."/>
            <person name="Drees K.P."/>
            <person name="Foster J.T."/>
            <person name="Lindner D.L."/>
        </authorList>
    </citation>
    <scope>NUCLEOTIDE SEQUENCE [LARGE SCALE GENOMIC DNA]</scope>
    <source>
        <strain evidence="2 3">UAMH 10579</strain>
    </source>
</reference>
<reference evidence="3" key="2">
    <citation type="journal article" date="2018" name="Nat. Commun.">
        <title>Extreme sensitivity to ultraviolet light in the fungal pathogen causing white-nose syndrome of bats.</title>
        <authorList>
            <person name="Palmer J.M."/>
            <person name="Drees K.P."/>
            <person name="Foster J.T."/>
            <person name="Lindner D.L."/>
        </authorList>
    </citation>
    <scope>NUCLEOTIDE SEQUENCE [LARGE SCALE GENOMIC DNA]</scope>
    <source>
        <strain evidence="3">UAMH 10579</strain>
    </source>
</reference>
<dbReference type="Proteomes" id="UP000091956">
    <property type="component" value="Unassembled WGS sequence"/>
</dbReference>
<name>A0A1B8GGH2_9PEZI</name>
<sequence length="127" mass="13426">MKSFAIAALITSLAGAILATPVPTEQARQAHGIFGSGDNLINSPFDSAACIVSSITGGSNPRCHGKGEAITQDGVHYTYTYDTNEDGTLKVTITRKEGGTCTYNLRADGNYLQAVIKDAAERCIKEK</sequence>
<feature type="signal peptide" evidence="1">
    <location>
        <begin position="1"/>
        <end position="19"/>
    </location>
</feature>
<keyword evidence="3" id="KW-1185">Reference proteome</keyword>
<organism evidence="2 3">
    <name type="scientific">Pseudogymnoascus verrucosus</name>
    <dbReference type="NCBI Taxonomy" id="342668"/>
    <lineage>
        <taxon>Eukaryota</taxon>
        <taxon>Fungi</taxon>
        <taxon>Dikarya</taxon>
        <taxon>Ascomycota</taxon>
        <taxon>Pezizomycotina</taxon>
        <taxon>Leotiomycetes</taxon>
        <taxon>Thelebolales</taxon>
        <taxon>Thelebolaceae</taxon>
        <taxon>Pseudogymnoascus</taxon>
    </lineage>
</organism>
<dbReference type="RefSeq" id="XP_018128670.1">
    <property type="nucleotide sequence ID" value="XM_018276981.1"/>
</dbReference>
<dbReference type="GeneID" id="28840933"/>
<evidence type="ECO:0000256" key="1">
    <source>
        <dbReference type="SAM" id="SignalP"/>
    </source>
</evidence>
<gene>
    <name evidence="2" type="ORF">VE01_07547</name>
</gene>
<evidence type="ECO:0000313" key="2">
    <source>
        <dbReference type="EMBL" id="OBT94937.1"/>
    </source>
</evidence>
<accession>A0A1B8GGH2</accession>
<proteinExistence type="predicted"/>